<dbReference type="SUPFAM" id="SSF54001">
    <property type="entry name" value="Cysteine proteinases"/>
    <property type="match status" value="1"/>
</dbReference>
<gene>
    <name evidence="1" type="ORF">Tci_100052</name>
</gene>
<comment type="caution">
    <text evidence="1">The sequence shown here is derived from an EMBL/GenBank/DDBJ whole genome shotgun (WGS) entry which is preliminary data.</text>
</comment>
<protein>
    <submittedName>
        <fullName evidence="1">Phospholipase-like protein</fullName>
    </submittedName>
</protein>
<dbReference type="AlphaFoldDB" id="A0A699GNA3"/>
<reference evidence="1" key="1">
    <citation type="journal article" date="2019" name="Sci. Rep.">
        <title>Draft genome of Tanacetum cinerariifolium, the natural source of mosquito coil.</title>
        <authorList>
            <person name="Yamashiro T."/>
            <person name="Shiraishi A."/>
            <person name="Satake H."/>
            <person name="Nakayama K."/>
        </authorList>
    </citation>
    <scope>NUCLEOTIDE SEQUENCE</scope>
</reference>
<name>A0A699GNA3_TANCI</name>
<accession>A0A699GNA3</accession>
<organism evidence="1">
    <name type="scientific">Tanacetum cinerariifolium</name>
    <name type="common">Dalmatian daisy</name>
    <name type="synonym">Chrysanthemum cinerariifolium</name>
    <dbReference type="NCBI Taxonomy" id="118510"/>
    <lineage>
        <taxon>Eukaryota</taxon>
        <taxon>Viridiplantae</taxon>
        <taxon>Streptophyta</taxon>
        <taxon>Embryophyta</taxon>
        <taxon>Tracheophyta</taxon>
        <taxon>Spermatophyta</taxon>
        <taxon>Magnoliopsida</taxon>
        <taxon>eudicotyledons</taxon>
        <taxon>Gunneridae</taxon>
        <taxon>Pentapetalae</taxon>
        <taxon>asterids</taxon>
        <taxon>campanulids</taxon>
        <taxon>Asterales</taxon>
        <taxon>Asteraceae</taxon>
        <taxon>Asteroideae</taxon>
        <taxon>Anthemideae</taxon>
        <taxon>Anthemidinae</taxon>
        <taxon>Tanacetum</taxon>
    </lineage>
</organism>
<sequence>MDFGELPQQLKWWSKKSNVIPRGLAWSKMSNPNVPLIASLEEMSHAWFKDSAEFIKGLDAQDDTFLQDDQCKEKSMEQHNGMCGDTEDDDEDGVLDSQTKDVIEEASMLPTMSSNCPQAGNAAASSSSAHPGNDEDVSHLADNMEINGPNAKDLYSNSQHHLHLLIKGLGTKIENLSVDSVLVVPPKVDDPMLRTIKPKDDFDEAEQPTKSSLNDLELQQEPDIVDVRDEILEQQANADKGKTTVIQETVGVTVEEQPSLRRGQTFWLSLSCLNIGKSSWLTDQHLDVWIDLMWSLRPPEADWAIVSPHFSTCILNGMMQDYFSNGHTYPLPWIAVEKVYFSVNEPKQHWCLAQLEIRTGVVTFYDSLGWAGGSRRRWWRRTKKVFPEKLTLLCRNLLVAVNNDPFETPMDWKKLDNDCLPRESIGFKRSSQVVVGRLIFWAGHQRFVSDDGHIVFKKHLLVSFDLIGHSFQVHDIDAIFKDDLTVQMCLSSIGNTLILSGSTDEIDCYLFCGWSVLVDVTSLTSFTLLFAIPTPNYVKLLGFTMDEISLPIVEVPGPHQLANSVQVLNISTQTL</sequence>
<dbReference type="InterPro" id="IPR038765">
    <property type="entry name" value="Papain-like_cys_pep_sf"/>
</dbReference>
<dbReference type="Gene3D" id="3.40.395.10">
    <property type="entry name" value="Adenoviral Proteinase, Chain A"/>
    <property type="match status" value="1"/>
</dbReference>
<dbReference type="EMBL" id="BKCJ010019219">
    <property type="protein sequence ID" value="GEV28075.1"/>
    <property type="molecule type" value="Genomic_DNA"/>
</dbReference>
<proteinExistence type="predicted"/>
<evidence type="ECO:0000313" key="1">
    <source>
        <dbReference type="EMBL" id="GEV28075.1"/>
    </source>
</evidence>